<protein>
    <submittedName>
        <fullName evidence="2">Uncharacterized protein</fullName>
    </submittedName>
</protein>
<reference evidence="2" key="1">
    <citation type="submission" date="2023-08" db="EMBL/GenBank/DDBJ databases">
        <authorList>
            <person name="Chen Y."/>
            <person name="Shah S."/>
            <person name="Dougan E. K."/>
            <person name="Thang M."/>
            <person name="Chan C."/>
        </authorList>
    </citation>
    <scope>NUCLEOTIDE SEQUENCE</scope>
</reference>
<organism evidence="2 3">
    <name type="scientific">Effrenium voratum</name>
    <dbReference type="NCBI Taxonomy" id="2562239"/>
    <lineage>
        <taxon>Eukaryota</taxon>
        <taxon>Sar</taxon>
        <taxon>Alveolata</taxon>
        <taxon>Dinophyceae</taxon>
        <taxon>Suessiales</taxon>
        <taxon>Symbiodiniaceae</taxon>
        <taxon>Effrenium</taxon>
    </lineage>
</organism>
<name>A0AA36MT99_9DINO</name>
<keyword evidence="3" id="KW-1185">Reference proteome</keyword>
<proteinExistence type="predicted"/>
<evidence type="ECO:0000256" key="1">
    <source>
        <dbReference type="SAM" id="MobiDB-lite"/>
    </source>
</evidence>
<sequence length="856" mass="95808">MAASAWDEFDQRCASAHRRHGDPFPLPRLGRPRRSSSLTRRIDNACGSLNQLSSAVFQQTSSPTTSSILPLTSVQQSMMQDIARRVESYGGRPDNLDEEAALRDMRDKANLYGQEDKNVVPMCLDRIKILQRSLDPIPAMELASPEAGAFLRGFETMIERPAEELEALRSSGGLVEPYWDAGLRKDRGRRVQLYQMLWKSGLLDFRRRRKARVGLFTVRKKQNWQRLIVDARQANFLQQAPPTARLATAAGLAAVDLSAHSLGIDVEVKPGSPAVGIYVDNVHVFAAAVQEIRRELRYSERWRFVQSPGSLDAQPLGEDLWDAESPADEADIYHKGSAPYAGVGSRTEYGQALDNKYNQAVEDPVFQSRRDRLFGTPRTRPPTMLEVFPVPEVSNFWHDATRWDLLVSSPWQHVNVKEARVCLMGLRRLCRTSVNLGKIALTLTDNLVSALVFEKGRSSSGPLNALCRKAAAYSLGGSIQWRLRHIRSEHNCADAPSRRWGSDLPRVKRPLPSPFLGRHLTAASLEQTTEKAMGSMARGETPPTVAQSTRPFRKAPPRYVLELFSGSAVLTQALKGHGMRTLPDIDISKGKAFDLTIPRVQSYICSMLKAGMIWYIHMGTPCTVFSRARHNIKDFRKARQKETLGVACALFSAEVARLCLRKNIWFSLENPLGSRLWEFGPILELLKNKCICFVQFTMCAYNTQFKKPTGLMTNCPHLSRLQAFCPGNHAHTVLKGTERVKIDGKWLSRNRTTGAGEYPRKLCQTWAQILFEQAPTGSLGRTSFIARNDFEANLHEAANISGSQGQPDLGPSCSAGCSENASPVFNQARKYIQTHSVIFGQFTKDQIRREQCKRSN</sequence>
<evidence type="ECO:0000313" key="2">
    <source>
        <dbReference type="EMBL" id="CAJ1378167.1"/>
    </source>
</evidence>
<dbReference type="Proteomes" id="UP001178507">
    <property type="component" value="Unassembled WGS sequence"/>
</dbReference>
<dbReference type="AlphaFoldDB" id="A0AA36MT99"/>
<gene>
    <name evidence="2" type="ORF">EVOR1521_LOCUS6783</name>
</gene>
<accession>A0AA36MT99</accession>
<comment type="caution">
    <text evidence="2">The sequence shown here is derived from an EMBL/GenBank/DDBJ whole genome shotgun (WGS) entry which is preliminary data.</text>
</comment>
<feature type="region of interest" description="Disordered" evidence="1">
    <location>
        <begin position="17"/>
        <end position="37"/>
    </location>
</feature>
<dbReference type="EMBL" id="CAUJNA010000519">
    <property type="protein sequence ID" value="CAJ1378167.1"/>
    <property type="molecule type" value="Genomic_DNA"/>
</dbReference>
<evidence type="ECO:0000313" key="3">
    <source>
        <dbReference type="Proteomes" id="UP001178507"/>
    </source>
</evidence>